<dbReference type="PANTHER" id="PTHR33678">
    <property type="entry name" value="BLL1576 PROTEIN"/>
    <property type="match status" value="1"/>
</dbReference>
<evidence type="ECO:0000313" key="2">
    <source>
        <dbReference type="EMBL" id="STM57508.1"/>
    </source>
</evidence>
<evidence type="ECO:0000313" key="3">
    <source>
        <dbReference type="Proteomes" id="UP000254088"/>
    </source>
</evidence>
<name>A0A377E1Q6_ECOLX</name>
<protein>
    <submittedName>
        <fullName evidence="2">Transposase ORF 1, IS66 family</fullName>
    </submittedName>
</protein>
<dbReference type="InterPro" id="IPR052344">
    <property type="entry name" value="Transposase-related"/>
</dbReference>
<feature type="domain" description="Transposase IS66 central" evidence="1">
    <location>
        <begin position="7"/>
        <end position="88"/>
    </location>
</feature>
<dbReference type="PANTHER" id="PTHR33678:SF1">
    <property type="entry name" value="BLL1576 PROTEIN"/>
    <property type="match status" value="1"/>
</dbReference>
<sequence length="91" mass="10384">MLGPCPRKIHDVHVRTPSALTEEALKRIGELYAIESELRGKRAEERQAVRHQKVLPLLASLEGWLREKQKTLSRHSELAKAFGYALNSGRR</sequence>
<dbReference type="Proteomes" id="UP000254088">
    <property type="component" value="Unassembled WGS sequence"/>
</dbReference>
<accession>A0A377E1Q6</accession>
<dbReference type="EMBL" id="UGEX01000002">
    <property type="protein sequence ID" value="STM57508.1"/>
    <property type="molecule type" value="Genomic_DNA"/>
</dbReference>
<evidence type="ECO:0000259" key="1">
    <source>
        <dbReference type="Pfam" id="PF03050"/>
    </source>
</evidence>
<proteinExistence type="predicted"/>
<reference evidence="2 3" key="1">
    <citation type="submission" date="2018-06" db="EMBL/GenBank/DDBJ databases">
        <authorList>
            <consortium name="Pathogen Informatics"/>
            <person name="Doyle S."/>
        </authorList>
    </citation>
    <scope>NUCLEOTIDE SEQUENCE [LARGE SCALE GENOMIC DNA]</scope>
    <source>
        <strain evidence="2 3">NCTC10429</strain>
    </source>
</reference>
<dbReference type="Pfam" id="PF03050">
    <property type="entry name" value="DDE_Tnp_IS66"/>
    <property type="match status" value="1"/>
</dbReference>
<dbReference type="AlphaFoldDB" id="A0A377E1Q6"/>
<organism evidence="2 3">
    <name type="scientific">Escherichia coli</name>
    <dbReference type="NCBI Taxonomy" id="562"/>
    <lineage>
        <taxon>Bacteria</taxon>
        <taxon>Pseudomonadati</taxon>
        <taxon>Pseudomonadota</taxon>
        <taxon>Gammaproteobacteria</taxon>
        <taxon>Enterobacterales</taxon>
        <taxon>Enterobacteriaceae</taxon>
        <taxon>Escherichia</taxon>
    </lineage>
</organism>
<gene>
    <name evidence="2" type="ORF">NCTC10429_04084</name>
</gene>
<dbReference type="InterPro" id="IPR004291">
    <property type="entry name" value="Transposase_IS66_central"/>
</dbReference>